<name>A0A4Q1HH78_9BURK</name>
<sequence length="67" mass="7523">MPIRPRPFTLACRLCNWSHTFAPRSDAFVVGLDTETHCPRCGAAELRMRQPSLINLLSSKLKTLISP</sequence>
<accession>A0A4Q1HH78</accession>
<dbReference type="Proteomes" id="UP000290849">
    <property type="component" value="Unassembled WGS sequence"/>
</dbReference>
<protein>
    <submittedName>
        <fullName evidence="1">Uncharacterized protein</fullName>
    </submittedName>
</protein>
<gene>
    <name evidence="1" type="ORF">C7R54_17540</name>
</gene>
<evidence type="ECO:0000313" key="2">
    <source>
        <dbReference type="Proteomes" id="UP000290849"/>
    </source>
</evidence>
<keyword evidence="2" id="KW-1185">Reference proteome</keyword>
<evidence type="ECO:0000313" key="1">
    <source>
        <dbReference type="EMBL" id="RXN86729.1"/>
    </source>
</evidence>
<organism evidence="1 2">
    <name type="scientific">Achromobacter aloeverae</name>
    <dbReference type="NCBI Taxonomy" id="1750518"/>
    <lineage>
        <taxon>Bacteria</taxon>
        <taxon>Pseudomonadati</taxon>
        <taxon>Pseudomonadota</taxon>
        <taxon>Betaproteobacteria</taxon>
        <taxon>Burkholderiales</taxon>
        <taxon>Alcaligenaceae</taxon>
        <taxon>Achromobacter</taxon>
    </lineage>
</organism>
<dbReference type="EMBL" id="PYAL01000005">
    <property type="protein sequence ID" value="RXN86729.1"/>
    <property type="molecule type" value="Genomic_DNA"/>
</dbReference>
<comment type="caution">
    <text evidence="1">The sequence shown here is derived from an EMBL/GenBank/DDBJ whole genome shotgun (WGS) entry which is preliminary data.</text>
</comment>
<dbReference type="AlphaFoldDB" id="A0A4Q1HH78"/>
<reference evidence="1 2" key="1">
    <citation type="journal article" date="2017" name="Int. J. Syst. Evol. Microbiol.">
        <title>Achromobacter aloeverae sp. nov., isolated from the root of Aloe vera (L.) Burm.f.</title>
        <authorList>
            <person name="Kuncharoen N."/>
            <person name="Muramatsu Y."/>
            <person name="Shibata C."/>
            <person name="Kamakura Y."/>
            <person name="Nakagawa Y."/>
            <person name="Tanasupawat S."/>
        </authorList>
    </citation>
    <scope>NUCLEOTIDE SEQUENCE [LARGE SCALE GENOMIC DNA]</scope>
    <source>
        <strain evidence="1 2">AVA-1</strain>
    </source>
</reference>
<proteinExistence type="predicted"/>